<dbReference type="PANTHER" id="PTHR32385:SF15">
    <property type="entry name" value="INOSITOL PHOSPHOCERAMIDE MANNOSYLTRANSFERASE 1"/>
    <property type="match status" value="1"/>
</dbReference>
<gene>
    <name evidence="2" type="ORF">C823_02737</name>
</gene>
<dbReference type="Proteomes" id="UP000012589">
    <property type="component" value="Unassembled WGS sequence"/>
</dbReference>
<dbReference type="GO" id="GO:0051999">
    <property type="term" value="P:mannosyl-inositol phosphorylceramide biosynthetic process"/>
    <property type="evidence" value="ECO:0007669"/>
    <property type="project" value="TreeGrafter"/>
</dbReference>
<evidence type="ECO:0000313" key="2">
    <source>
        <dbReference type="EMBL" id="EMZ25721.1"/>
    </source>
</evidence>
<reference evidence="2 3" key="1">
    <citation type="journal article" date="2014" name="Genome Announc.">
        <title>Draft genome sequences of the altered schaedler flora, a defined bacterial community from gnotobiotic mice.</title>
        <authorList>
            <person name="Wannemuehler M.J."/>
            <person name="Overstreet A.M."/>
            <person name="Ward D.V."/>
            <person name="Phillips G.J."/>
        </authorList>
    </citation>
    <scope>NUCLEOTIDE SEQUENCE [LARGE SCALE GENOMIC DNA]</scope>
    <source>
        <strain evidence="2 3">ASF492</strain>
    </source>
</reference>
<protein>
    <recommendedName>
        <fullName evidence="4">Alpha 1,4-glycosyltransferase domain-containing protein</fullName>
    </recommendedName>
</protein>
<dbReference type="STRING" id="1235802.C823_02737"/>
<dbReference type="SUPFAM" id="SSF53448">
    <property type="entry name" value="Nucleotide-diphospho-sugar transferases"/>
    <property type="match status" value="1"/>
</dbReference>
<sequence>MIKIINADISHFYKELEHKKFFLFGAGRRAVILYEELELEGAITAIVDNNERLWAKGLQLEKEWIPVISMKDFLRQVAENDLSDILLLITPTFYTWKIIEQLDLLPELNELRCYVGDFLIYQYEKKEFAFTDGVPKIPKKIHYCWFGKKEVPSHLCSYMDTWKNKCPEYEIIRWDESNYDITKNRYMKEAYACKKWGFVPDYARLDIIYQEGGIYLDTDVELLSSLDPLVCDDMFCIAENNIAINFGSGFGAVKGHPMIKELRDAYDGRTFYKTDGSMNLMPCYTYQNPVLKKFGFKIKDEYQKIDEMVLYPSEVAVGLRMEWMRNNVTKHTIMRHHMDLSWISKDEKEHVNDHQTYINHRNLF</sequence>
<dbReference type="HOGENOM" id="CLU_731134_0_0_9"/>
<evidence type="ECO:0000256" key="1">
    <source>
        <dbReference type="ARBA" id="ARBA00022679"/>
    </source>
</evidence>
<dbReference type="PANTHER" id="PTHR32385">
    <property type="entry name" value="MANNOSYL PHOSPHORYLINOSITOL CERAMIDE SYNTHASE"/>
    <property type="match status" value="1"/>
</dbReference>
<dbReference type="EMBL" id="AQFT01000087">
    <property type="protein sequence ID" value="EMZ25721.1"/>
    <property type="molecule type" value="Genomic_DNA"/>
</dbReference>
<dbReference type="GO" id="GO:0016020">
    <property type="term" value="C:membrane"/>
    <property type="evidence" value="ECO:0007669"/>
    <property type="project" value="GOC"/>
</dbReference>
<name>N2ACH4_9FIRM</name>
<dbReference type="PATRIC" id="fig|1235802.3.peg.2889"/>
<proteinExistence type="predicted"/>
<dbReference type="Gene3D" id="3.90.550.20">
    <property type="match status" value="1"/>
</dbReference>
<keyword evidence="3" id="KW-1185">Reference proteome</keyword>
<dbReference type="InterPro" id="IPR051706">
    <property type="entry name" value="Glycosyltransferase_domain"/>
</dbReference>
<evidence type="ECO:0008006" key="4">
    <source>
        <dbReference type="Google" id="ProtNLM"/>
    </source>
</evidence>
<organism evidence="2 3">
    <name type="scientific">Eubacterium plexicaudatum ASF492</name>
    <dbReference type="NCBI Taxonomy" id="1235802"/>
    <lineage>
        <taxon>Bacteria</taxon>
        <taxon>Bacillati</taxon>
        <taxon>Bacillota</taxon>
        <taxon>Clostridia</taxon>
        <taxon>Eubacteriales</taxon>
        <taxon>Eubacteriaceae</taxon>
        <taxon>Eubacterium</taxon>
    </lineage>
</organism>
<accession>N2ACH4</accession>
<dbReference type="eggNOG" id="COG3774">
    <property type="taxonomic scope" value="Bacteria"/>
</dbReference>
<dbReference type="AlphaFoldDB" id="N2ACH4"/>
<dbReference type="InterPro" id="IPR029044">
    <property type="entry name" value="Nucleotide-diphossugar_trans"/>
</dbReference>
<dbReference type="GO" id="GO:0000030">
    <property type="term" value="F:mannosyltransferase activity"/>
    <property type="evidence" value="ECO:0007669"/>
    <property type="project" value="TreeGrafter"/>
</dbReference>
<evidence type="ECO:0000313" key="3">
    <source>
        <dbReference type="Proteomes" id="UP000012589"/>
    </source>
</evidence>
<dbReference type="InterPro" id="IPR007577">
    <property type="entry name" value="GlycoTrfase_DXD_sugar-bd_CS"/>
</dbReference>
<keyword evidence="1" id="KW-0808">Transferase</keyword>
<comment type="caution">
    <text evidence="2">The sequence shown here is derived from an EMBL/GenBank/DDBJ whole genome shotgun (WGS) entry which is preliminary data.</text>
</comment>
<dbReference type="Pfam" id="PF04488">
    <property type="entry name" value="Gly_transf_sug"/>
    <property type="match status" value="1"/>
</dbReference>
<dbReference type="OrthoDB" id="9802987at2"/>